<accession>A0A1J5TA85</accession>
<protein>
    <submittedName>
        <fullName evidence="1">Uncharacterized protein</fullName>
    </submittedName>
</protein>
<dbReference type="EMBL" id="MLJW01000004">
    <property type="protein sequence ID" value="OIR17831.1"/>
    <property type="molecule type" value="Genomic_DNA"/>
</dbReference>
<dbReference type="AlphaFoldDB" id="A0A1J5TA85"/>
<reference evidence="1" key="1">
    <citation type="submission" date="2016-10" db="EMBL/GenBank/DDBJ databases">
        <title>Sequence of Gallionella enrichment culture.</title>
        <authorList>
            <person name="Poehlein A."/>
            <person name="Muehling M."/>
            <person name="Daniel R."/>
        </authorList>
    </citation>
    <scope>NUCLEOTIDE SEQUENCE</scope>
</reference>
<organism evidence="1">
    <name type="scientific">mine drainage metagenome</name>
    <dbReference type="NCBI Taxonomy" id="410659"/>
    <lineage>
        <taxon>unclassified sequences</taxon>
        <taxon>metagenomes</taxon>
        <taxon>ecological metagenomes</taxon>
    </lineage>
</organism>
<proteinExistence type="predicted"/>
<gene>
    <name evidence="1" type="ORF">GALL_20530</name>
</gene>
<sequence>MKKLQVTITLDMDIPENWTLLDHPDGVPVLAVGDGSYMYMSFLPMFTKELEPESNWTSECSDKFSDEIVEMVQGEDVKMKVVVN</sequence>
<comment type="caution">
    <text evidence="1">The sequence shown here is derived from an EMBL/GenBank/DDBJ whole genome shotgun (WGS) entry which is preliminary data.</text>
</comment>
<name>A0A1J5TA85_9ZZZZ</name>
<evidence type="ECO:0000313" key="1">
    <source>
        <dbReference type="EMBL" id="OIR17831.1"/>
    </source>
</evidence>